<proteinExistence type="inferred from homology"/>
<keyword evidence="4" id="KW-0496">Mitochondrion</keyword>
<dbReference type="GO" id="GO:0003735">
    <property type="term" value="F:structural constituent of ribosome"/>
    <property type="evidence" value="ECO:0007669"/>
    <property type="project" value="UniProtKB-UniRule"/>
</dbReference>
<dbReference type="FunCoup" id="A0A1V9XJ10">
    <property type="interactions" value="376"/>
</dbReference>
<dbReference type="InterPro" id="IPR014721">
    <property type="entry name" value="Ribsml_uS5_D2-typ_fold_subgr"/>
</dbReference>
<dbReference type="Pfam" id="PF00333">
    <property type="entry name" value="Ribosomal_S5"/>
    <property type="match status" value="1"/>
</dbReference>
<dbReference type="PANTHER" id="PTHR48277:SF1">
    <property type="entry name" value="MITOCHONDRIAL RIBOSOMAL PROTEIN S5"/>
    <property type="match status" value="1"/>
</dbReference>
<feature type="region of interest" description="Disordered" evidence="11">
    <location>
        <begin position="53"/>
        <end position="79"/>
    </location>
</feature>
<keyword evidence="5 9" id="KW-0687">Ribonucleoprotein</keyword>
<comment type="similarity">
    <text evidence="2 10">Belongs to the universal ribosomal protein uS5 family.</text>
</comment>
<evidence type="ECO:0000256" key="9">
    <source>
        <dbReference type="PROSITE-ProRule" id="PRU00268"/>
    </source>
</evidence>
<dbReference type="Gene3D" id="3.30.230.10">
    <property type="match status" value="1"/>
</dbReference>
<dbReference type="STRING" id="418985.A0A1V9XJ10"/>
<dbReference type="SUPFAM" id="SSF54211">
    <property type="entry name" value="Ribosomal protein S5 domain 2-like"/>
    <property type="match status" value="1"/>
</dbReference>
<dbReference type="FunFam" id="3.30.230.10:FF:000002">
    <property type="entry name" value="30S ribosomal protein S5"/>
    <property type="match status" value="1"/>
</dbReference>
<dbReference type="InParanoid" id="A0A1V9XJ10"/>
<dbReference type="AlphaFoldDB" id="A0A1V9XJ10"/>
<dbReference type="OrthoDB" id="309483at2759"/>
<evidence type="ECO:0000313" key="14">
    <source>
        <dbReference type="Proteomes" id="UP000192247"/>
    </source>
</evidence>
<evidence type="ECO:0000256" key="10">
    <source>
        <dbReference type="RuleBase" id="RU003823"/>
    </source>
</evidence>
<evidence type="ECO:0000256" key="8">
    <source>
        <dbReference type="ARBA" id="ARBA00062683"/>
    </source>
</evidence>
<dbReference type="InterPro" id="IPR048584">
    <property type="entry name" value="Ribosomal_uS5m_N"/>
</dbReference>
<dbReference type="FunFam" id="3.30.160.20:FF:000022">
    <property type="entry name" value="28S ribosomal protein S5, mitochondrial"/>
    <property type="match status" value="1"/>
</dbReference>
<keyword evidence="14" id="KW-1185">Reference proteome</keyword>
<dbReference type="InterPro" id="IPR005324">
    <property type="entry name" value="Ribosomal_uS5_C"/>
</dbReference>
<accession>A0A1V9XJ10</accession>
<evidence type="ECO:0000256" key="11">
    <source>
        <dbReference type="SAM" id="MobiDB-lite"/>
    </source>
</evidence>
<evidence type="ECO:0000259" key="12">
    <source>
        <dbReference type="PROSITE" id="PS50881"/>
    </source>
</evidence>
<dbReference type="InterPro" id="IPR020568">
    <property type="entry name" value="Ribosomal_Su5_D2-typ_SF"/>
</dbReference>
<evidence type="ECO:0000256" key="1">
    <source>
        <dbReference type="ARBA" id="ARBA00004173"/>
    </source>
</evidence>
<reference evidence="13 14" key="1">
    <citation type="journal article" date="2017" name="Gigascience">
        <title>Draft genome of the honey bee ectoparasitic mite, Tropilaelaps mercedesae, is shaped by the parasitic life history.</title>
        <authorList>
            <person name="Dong X."/>
            <person name="Armstrong S.D."/>
            <person name="Xia D."/>
            <person name="Makepeace B.L."/>
            <person name="Darby A.C."/>
            <person name="Kadowaki T."/>
        </authorList>
    </citation>
    <scope>NUCLEOTIDE SEQUENCE [LARGE SCALE GENOMIC DNA]</scope>
    <source>
        <strain evidence="13">Wuxi-XJTLU</strain>
    </source>
</reference>
<organism evidence="13 14">
    <name type="scientific">Tropilaelaps mercedesae</name>
    <dbReference type="NCBI Taxonomy" id="418985"/>
    <lineage>
        <taxon>Eukaryota</taxon>
        <taxon>Metazoa</taxon>
        <taxon>Ecdysozoa</taxon>
        <taxon>Arthropoda</taxon>
        <taxon>Chelicerata</taxon>
        <taxon>Arachnida</taxon>
        <taxon>Acari</taxon>
        <taxon>Parasitiformes</taxon>
        <taxon>Mesostigmata</taxon>
        <taxon>Gamasina</taxon>
        <taxon>Dermanyssoidea</taxon>
        <taxon>Laelapidae</taxon>
        <taxon>Tropilaelaps</taxon>
    </lineage>
</organism>
<comment type="caution">
    <text evidence="13">The sequence shown here is derived from an EMBL/GenBank/DDBJ whole genome shotgun (WGS) entry which is preliminary data.</text>
</comment>
<comment type="subunit">
    <text evidence="8">Component of the mitochondrial ribosome small subunit (28S) which comprises a 12S rRNA and about 30 distinct proteins.</text>
</comment>
<dbReference type="GO" id="GO:0005763">
    <property type="term" value="C:mitochondrial small ribosomal subunit"/>
    <property type="evidence" value="ECO:0007669"/>
    <property type="project" value="UniProtKB-ARBA"/>
</dbReference>
<dbReference type="EMBL" id="MNPL01010096">
    <property type="protein sequence ID" value="OQR73348.1"/>
    <property type="molecule type" value="Genomic_DNA"/>
</dbReference>
<evidence type="ECO:0000256" key="3">
    <source>
        <dbReference type="ARBA" id="ARBA00022980"/>
    </source>
</evidence>
<dbReference type="SUPFAM" id="SSF54768">
    <property type="entry name" value="dsRNA-binding domain-like"/>
    <property type="match status" value="1"/>
</dbReference>
<feature type="domain" description="S5 DRBM" evidence="12">
    <location>
        <begin position="183"/>
        <end position="229"/>
    </location>
</feature>
<evidence type="ECO:0000313" key="13">
    <source>
        <dbReference type="EMBL" id="OQR73348.1"/>
    </source>
</evidence>
<dbReference type="InterPro" id="IPR000851">
    <property type="entry name" value="Ribosomal_uS5"/>
</dbReference>
<dbReference type="GO" id="GO:0006412">
    <property type="term" value="P:translation"/>
    <property type="evidence" value="ECO:0007669"/>
    <property type="project" value="InterPro"/>
</dbReference>
<dbReference type="Gene3D" id="3.30.160.20">
    <property type="match status" value="1"/>
</dbReference>
<dbReference type="PROSITE" id="PS50881">
    <property type="entry name" value="S5_DSRBD"/>
    <property type="match status" value="1"/>
</dbReference>
<dbReference type="GO" id="GO:0003723">
    <property type="term" value="F:RNA binding"/>
    <property type="evidence" value="ECO:0007669"/>
    <property type="project" value="InterPro"/>
</dbReference>
<name>A0A1V9XJ10_9ACAR</name>
<dbReference type="Pfam" id="PF03719">
    <property type="entry name" value="Ribosomal_S5_C"/>
    <property type="match status" value="1"/>
</dbReference>
<keyword evidence="3 9" id="KW-0689">Ribosomal protein</keyword>
<dbReference type="InterPro" id="IPR013810">
    <property type="entry name" value="Ribosomal_uS5_N"/>
</dbReference>
<comment type="subcellular location">
    <subcellularLocation>
        <location evidence="1">Mitochondrion</location>
    </subcellularLocation>
</comment>
<dbReference type="GO" id="GO:0005743">
    <property type="term" value="C:mitochondrial inner membrane"/>
    <property type="evidence" value="ECO:0007669"/>
    <property type="project" value="UniProtKB-ARBA"/>
</dbReference>
<gene>
    <name evidence="13" type="ORF">BIW11_09790</name>
</gene>
<evidence type="ECO:0000256" key="7">
    <source>
        <dbReference type="ARBA" id="ARBA00041606"/>
    </source>
</evidence>
<dbReference type="PANTHER" id="PTHR48277">
    <property type="entry name" value="MITOCHONDRIAL RIBOSOMAL PROTEIN S5"/>
    <property type="match status" value="1"/>
</dbReference>
<sequence length="438" mass="49402">MLRLGSIVGCIAKLAIRNSAPGTPAAPQVLNTRPISFFVKVDAKDLWKSVTSVSNAGRKRGRASGNSKKTSKDLNKGQKIGEGTVNMVWPGLNAPIVRGREIVKQGSLPPDLERTKRILALRDKQPINFRRLKLNPMERGWSGTKAQGRSLGPPDPIGGSEFPDFNSVILSLRLVSHMTGHLGRVRRHKAIVAVGNGKGLLGFADAKASVAKSALRRAKNKAFQRLCFYERFKDHTVLHDFITEYGCTRIVVTKKERGFGLICHRALRDLCKLIGIKACTTQDSDMYAKVDTRNTNMLHLIRAFLLGLQKQKSHQDIAEEKRLHVVEFRPERSFFPEIIASPKNAPVRTSDEIGSYEELDINRYISGGKMIIQKPKKMPFYTRLPGWEIHLRKTDNLKNERMVRLRIFRKYGELKSFLNVRYEQKQPLMQKGANGELV</sequence>
<evidence type="ECO:0000256" key="2">
    <source>
        <dbReference type="ARBA" id="ARBA00008945"/>
    </source>
</evidence>
<evidence type="ECO:0000256" key="5">
    <source>
        <dbReference type="ARBA" id="ARBA00023274"/>
    </source>
</evidence>
<evidence type="ECO:0000256" key="6">
    <source>
        <dbReference type="ARBA" id="ARBA00039335"/>
    </source>
</evidence>
<dbReference type="Proteomes" id="UP000192247">
    <property type="component" value="Unassembled WGS sequence"/>
</dbReference>
<protein>
    <recommendedName>
        <fullName evidence="6">Small ribosomal subunit protein uS5m</fullName>
    </recommendedName>
    <alternativeName>
        <fullName evidence="7">28S ribosomal protein S5, mitochondrial</fullName>
    </alternativeName>
</protein>
<dbReference type="Pfam" id="PF21251">
    <property type="entry name" value="Ribosomal_uS5m_N"/>
    <property type="match status" value="1"/>
</dbReference>
<evidence type="ECO:0000256" key="4">
    <source>
        <dbReference type="ARBA" id="ARBA00023128"/>
    </source>
</evidence>